<evidence type="ECO:0000259" key="4">
    <source>
        <dbReference type="PROSITE" id="PS50235"/>
    </source>
</evidence>
<dbReference type="GO" id="GO:0006508">
    <property type="term" value="P:proteolysis"/>
    <property type="evidence" value="ECO:0007669"/>
    <property type="project" value="UniProtKB-KW"/>
</dbReference>
<keyword evidence="2" id="KW-0833">Ubl conjugation pathway</keyword>
<dbReference type="Pfam" id="PF00443">
    <property type="entry name" value="UCH"/>
    <property type="match status" value="1"/>
</dbReference>
<feature type="region of interest" description="Disordered" evidence="3">
    <location>
        <begin position="223"/>
        <end position="277"/>
    </location>
</feature>
<feature type="domain" description="USP" evidence="4">
    <location>
        <begin position="109"/>
        <end position="699"/>
    </location>
</feature>
<dbReference type="InterPro" id="IPR001394">
    <property type="entry name" value="Peptidase_C19_UCH"/>
</dbReference>
<feature type="region of interest" description="Disordered" evidence="3">
    <location>
        <begin position="1"/>
        <end position="93"/>
    </location>
</feature>
<comment type="catalytic activity">
    <reaction evidence="1 2">
        <text>Thiol-dependent hydrolysis of ester, thioester, amide, peptide and isopeptide bonds formed by the C-terminal Gly of ubiquitin (a 76-residue protein attached to proteins as an intracellular targeting signal).</text>
        <dbReference type="EC" id="3.4.19.12"/>
    </reaction>
</comment>
<dbReference type="EMBL" id="GEGO01002045">
    <property type="protein sequence ID" value="JAR93359.1"/>
    <property type="molecule type" value="Transcribed_RNA"/>
</dbReference>
<dbReference type="PANTHER" id="PTHR21646:SF14">
    <property type="entry name" value="FI05488P"/>
    <property type="match status" value="1"/>
</dbReference>
<feature type="compositionally biased region" description="Basic and acidic residues" evidence="3">
    <location>
        <begin position="731"/>
        <end position="747"/>
    </location>
</feature>
<feature type="region of interest" description="Disordered" evidence="3">
    <location>
        <begin position="699"/>
        <end position="819"/>
    </location>
</feature>
<feature type="compositionally biased region" description="Low complexity" evidence="3">
    <location>
        <begin position="246"/>
        <end position="257"/>
    </location>
</feature>
<evidence type="ECO:0000313" key="5">
    <source>
        <dbReference type="EMBL" id="JAR93359.1"/>
    </source>
</evidence>
<proteinExistence type="inferred from homology"/>
<dbReference type="AlphaFoldDB" id="A0A147BRH1"/>
<sequence length="913" mass="98825">MGGARKQLQYRSLRSLEDPGGAGSTSTTTKSTGSHRPKRPSLFDQLVRRFCTPAPRHLSKGSHQQHYGPVRTGSLRDVRSRAVGGDPGDSRKDAFAARPDALKVVPAVAGLRNEGNTCFMNAVLQCLSNTDAFAEYLVSERYRGDLLRKGGAGRTTSGSGGRVTEQLAQVIAALWRGRADADVSARFKSVVEKHASQYQGSEQHDAQEFLMWLLDKVHEDLDAGDDGATGKRSHKRPKAASERFGSSRNSRGSVPSSLPGEWQPRSPHPAPPASRWQGSRVASLFGGQLRLRLTCPRCGRQSITFDPFLCLSLPIPVPQQWLCRLSFVPRNAPPVKLGFHLDCSATMEQVRQRVASECHVPADQLLLLEETKEGYGNLFSGDEPASGVPPGARLVALELPSAKVTAATPKDALLLLLCRSRLGSSGPCLGATRAVWVPREVSYNELKSKVVESLPSAGRSSLKDQGLENGFEVLAWDAQRTLPTDVDHPLFLEFVDHVLEAFRDVTPVPLLRLLLRWEPRAADRLFLAEDSIAEEGADVSLEQESAPSVSLSDCLDFYFTEEKLEPDEAWLCPQCESRQQGVAQLALSSCPDILVVHLKRFHQSGRHHGKLATRVEVTQNDLDLGPHLCQQGSGLGGAKYDLYALCSHHGAGLQGGHYTACCKNPVDGNWYLFDDARVRPATPEDLMARDAYLLFYQRQNPGDRKTGSGSSLGTTTSGHWFSRAPPLSSSRSHEQLLERSPVRRRETGSSPVRAGSPPALPAPPTSYSVLPGGCSPSAGDGSPGSPAAPVRTNSLSRVETRGATPRASGPQASGLPISGLQVSGLQAPSLRTSSMRNGFMRDGVMRDGVVRNGVMRNGVMRDGIMRDIAVRDASLLPNTSQDKPTVEQFSPVEAGSEAQQPAHKEAFWTVTSV</sequence>
<comment type="similarity">
    <text evidence="2">Belongs to the peptidase C19 family.</text>
</comment>
<dbReference type="PANTHER" id="PTHR21646">
    <property type="entry name" value="UBIQUITIN CARBOXYL-TERMINAL HYDROLASE"/>
    <property type="match status" value="1"/>
</dbReference>
<dbReference type="InterPro" id="IPR018200">
    <property type="entry name" value="USP_CS"/>
</dbReference>
<dbReference type="PROSITE" id="PS00972">
    <property type="entry name" value="USP_1"/>
    <property type="match status" value="1"/>
</dbReference>
<evidence type="ECO:0000256" key="1">
    <source>
        <dbReference type="ARBA" id="ARBA00000707"/>
    </source>
</evidence>
<evidence type="ECO:0000256" key="2">
    <source>
        <dbReference type="RuleBase" id="RU366025"/>
    </source>
</evidence>
<reference evidence="5" key="1">
    <citation type="journal article" date="2018" name="PLoS Negl. Trop. Dis.">
        <title>Sialome diversity of ticks revealed by RNAseq of single tick salivary glands.</title>
        <authorList>
            <person name="Perner J."/>
            <person name="Kropackova S."/>
            <person name="Kopacek P."/>
            <person name="Ribeiro J.M."/>
        </authorList>
    </citation>
    <scope>NUCLEOTIDE SEQUENCE</scope>
    <source>
        <strain evidence="5">Siblings of single egg batch collected in Ceske Budejovice</strain>
        <tissue evidence="5">Salivary glands</tissue>
    </source>
</reference>
<dbReference type="GO" id="GO:0016579">
    <property type="term" value="P:protein deubiquitination"/>
    <property type="evidence" value="ECO:0007669"/>
    <property type="project" value="InterPro"/>
</dbReference>
<keyword evidence="2 5" id="KW-0645">Protease</keyword>
<dbReference type="PROSITE" id="PS50235">
    <property type="entry name" value="USP_3"/>
    <property type="match status" value="1"/>
</dbReference>
<feature type="compositionally biased region" description="Low complexity" evidence="3">
    <location>
        <begin position="707"/>
        <end position="718"/>
    </location>
</feature>
<dbReference type="InterPro" id="IPR050185">
    <property type="entry name" value="Ub_carboxyl-term_hydrolase"/>
</dbReference>
<protein>
    <recommendedName>
        <fullName evidence="2">Ubiquitin carboxyl-terminal hydrolase</fullName>
        <ecNumber evidence="2">3.4.19.12</ecNumber>
    </recommendedName>
</protein>
<dbReference type="InterPro" id="IPR038765">
    <property type="entry name" value="Papain-like_cys_pep_sf"/>
</dbReference>
<keyword evidence="2" id="KW-0378">Hydrolase</keyword>
<dbReference type="InterPro" id="IPR028889">
    <property type="entry name" value="USP"/>
</dbReference>
<dbReference type="GO" id="GO:0004843">
    <property type="term" value="F:cysteine-type deubiquitinase activity"/>
    <property type="evidence" value="ECO:0007669"/>
    <property type="project" value="UniProtKB-UniRule"/>
</dbReference>
<dbReference type="Gene3D" id="3.90.70.10">
    <property type="entry name" value="Cysteine proteinases"/>
    <property type="match status" value="2"/>
</dbReference>
<name>A0A147BRH1_IXORI</name>
<accession>A0A147BRH1</accession>
<evidence type="ECO:0000256" key="3">
    <source>
        <dbReference type="SAM" id="MobiDB-lite"/>
    </source>
</evidence>
<organism evidence="5">
    <name type="scientific">Ixodes ricinus</name>
    <name type="common">Common tick</name>
    <name type="synonym">Acarus ricinus</name>
    <dbReference type="NCBI Taxonomy" id="34613"/>
    <lineage>
        <taxon>Eukaryota</taxon>
        <taxon>Metazoa</taxon>
        <taxon>Ecdysozoa</taxon>
        <taxon>Arthropoda</taxon>
        <taxon>Chelicerata</taxon>
        <taxon>Arachnida</taxon>
        <taxon>Acari</taxon>
        <taxon>Parasitiformes</taxon>
        <taxon>Ixodida</taxon>
        <taxon>Ixodoidea</taxon>
        <taxon>Ixodidae</taxon>
        <taxon>Ixodinae</taxon>
        <taxon>Ixodes</taxon>
    </lineage>
</organism>
<keyword evidence="2" id="KW-0788">Thiol protease</keyword>
<dbReference type="EC" id="3.4.19.12" evidence="2"/>
<feature type="compositionally biased region" description="Low complexity" evidence="3">
    <location>
        <begin position="771"/>
        <end position="789"/>
    </location>
</feature>
<dbReference type="SUPFAM" id="SSF54001">
    <property type="entry name" value="Cysteine proteinases"/>
    <property type="match status" value="1"/>
</dbReference>
<dbReference type="PROSITE" id="PS00973">
    <property type="entry name" value="USP_2"/>
    <property type="match status" value="1"/>
</dbReference>